<feature type="transmembrane region" description="Helical" evidence="10">
    <location>
        <begin position="56"/>
        <end position="82"/>
    </location>
</feature>
<evidence type="ECO:0000256" key="1">
    <source>
        <dbReference type="ARBA" id="ARBA00004651"/>
    </source>
</evidence>
<feature type="transmembrane region" description="Helical" evidence="10">
    <location>
        <begin position="388"/>
        <end position="406"/>
    </location>
</feature>
<dbReference type="KEGG" id="gau:GAU_1743"/>
<dbReference type="NCBIfam" id="TIGR00797">
    <property type="entry name" value="matE"/>
    <property type="match status" value="1"/>
</dbReference>
<dbReference type="RefSeq" id="WP_012683232.1">
    <property type="nucleotide sequence ID" value="NC_012489.1"/>
</dbReference>
<evidence type="ECO:0000313" key="11">
    <source>
        <dbReference type="EMBL" id="BAH38785.1"/>
    </source>
</evidence>
<keyword evidence="2" id="KW-0813">Transport</keyword>
<evidence type="ECO:0000256" key="5">
    <source>
        <dbReference type="ARBA" id="ARBA00022692"/>
    </source>
</evidence>
<dbReference type="AlphaFoldDB" id="C1A3W0"/>
<proteinExistence type="predicted"/>
<gene>
    <name evidence="11" type="primary">mdtK</name>
    <name evidence="11" type="ordered locus">GAU_1743</name>
</gene>
<feature type="transmembrane region" description="Helical" evidence="10">
    <location>
        <begin position="418"/>
        <end position="438"/>
    </location>
</feature>
<dbReference type="eggNOG" id="COG0534">
    <property type="taxonomic scope" value="Bacteria"/>
</dbReference>
<dbReference type="OrthoDB" id="9780160at2"/>
<evidence type="ECO:0000256" key="9">
    <source>
        <dbReference type="ARBA" id="ARBA00031636"/>
    </source>
</evidence>
<dbReference type="GO" id="GO:0005886">
    <property type="term" value="C:plasma membrane"/>
    <property type="evidence" value="ECO:0007669"/>
    <property type="project" value="UniProtKB-SubCell"/>
</dbReference>
<organism evidence="11 12">
    <name type="scientific">Gemmatimonas aurantiaca (strain DSM 14586 / JCM 11422 / NBRC 100505 / T-27)</name>
    <dbReference type="NCBI Taxonomy" id="379066"/>
    <lineage>
        <taxon>Bacteria</taxon>
        <taxon>Pseudomonadati</taxon>
        <taxon>Gemmatimonadota</taxon>
        <taxon>Gemmatimonadia</taxon>
        <taxon>Gemmatimonadales</taxon>
        <taxon>Gemmatimonadaceae</taxon>
        <taxon>Gemmatimonas</taxon>
    </lineage>
</organism>
<accession>C1A3W0</accession>
<evidence type="ECO:0000256" key="8">
    <source>
        <dbReference type="ARBA" id="ARBA00023136"/>
    </source>
</evidence>
<name>C1A3W0_GEMAT</name>
<dbReference type="GO" id="GO:0042910">
    <property type="term" value="F:xenobiotic transmembrane transporter activity"/>
    <property type="evidence" value="ECO:0007669"/>
    <property type="project" value="InterPro"/>
</dbReference>
<dbReference type="InterPro" id="IPR002528">
    <property type="entry name" value="MATE_fam"/>
</dbReference>
<feature type="transmembrane region" description="Helical" evidence="10">
    <location>
        <begin position="195"/>
        <end position="218"/>
    </location>
</feature>
<evidence type="ECO:0000256" key="10">
    <source>
        <dbReference type="SAM" id="Phobius"/>
    </source>
</evidence>
<protein>
    <recommendedName>
        <fullName evidence="9">Multidrug-efflux transporter</fullName>
    </recommendedName>
</protein>
<dbReference type="InterPro" id="IPR048279">
    <property type="entry name" value="MdtK-like"/>
</dbReference>
<keyword evidence="3" id="KW-0050">Antiport</keyword>
<sequence>MQLSRGWQRDLREMAQVAAPIVLINVGIQAMGVVDAIMVGKLGGAAIAAVALGNFYFFNISVFGIGLLFAIDPVVAQAVGAGDHAAASRGVQRGLLLATAAAVVVTLALMPGEWLLGALEQPPDVIGETAVYARRRAIGALPFFLFTVFRQTLQAMGPVRPIIIAALVANLVNAAVNWLLIFGNLGFPALGVAGAGYATAISTWVMMFMLLWLAWPLLRDKVRPWYPESWQWTPFARMVRIGVPIGTQWFFESFAFGLTALFMGWMGTASLAGHEIALNMAAMTFMVPLGISGAASAVVGRAIGRGDVTTARRDAAAAIVCGVGFMCLSAVVFILFPRELATLYTTEAATVAVAVALIPLAGWFQVFDGLQAVTSGVLRGTGDTRVPAVLHMIAFWGIGVPLGAYLGFRTPMRERGFWVGLVAGLAAAAILQSLRVYWRMRRDLRRVVIDTHL</sequence>
<keyword evidence="4" id="KW-1003">Cell membrane</keyword>
<keyword evidence="8 10" id="KW-0472">Membrane</keyword>
<dbReference type="GO" id="GO:0006811">
    <property type="term" value="P:monoatomic ion transport"/>
    <property type="evidence" value="ECO:0007669"/>
    <property type="project" value="UniProtKB-KW"/>
</dbReference>
<keyword evidence="7" id="KW-0406">Ion transport</keyword>
<feature type="transmembrane region" description="Helical" evidence="10">
    <location>
        <begin position="276"/>
        <end position="303"/>
    </location>
</feature>
<evidence type="ECO:0000313" key="12">
    <source>
        <dbReference type="Proteomes" id="UP000002209"/>
    </source>
</evidence>
<feature type="transmembrane region" description="Helical" evidence="10">
    <location>
        <begin position="94"/>
        <end position="112"/>
    </location>
</feature>
<dbReference type="CDD" id="cd13131">
    <property type="entry name" value="MATE_NorM_like"/>
    <property type="match status" value="1"/>
</dbReference>
<feature type="transmembrane region" description="Helical" evidence="10">
    <location>
        <begin position="348"/>
        <end position="367"/>
    </location>
</feature>
<reference evidence="12" key="1">
    <citation type="submission" date="2006-03" db="EMBL/GenBank/DDBJ databases">
        <title>Complete genome sequence of Gemmatimonas aurantiaca T-27 that represents a novel phylum Gemmatimonadetes.</title>
        <authorList>
            <person name="Takasaki K."/>
            <person name="Ichikawa N."/>
            <person name="Miura H."/>
            <person name="Matsushita S."/>
            <person name="Watanabe Y."/>
            <person name="Oguchi A."/>
            <person name="Ankai A."/>
            <person name="Yashiro I."/>
            <person name="Takahashi M."/>
            <person name="Terui Y."/>
            <person name="Fukui S."/>
            <person name="Yokoyama H."/>
            <person name="Tanikawa S."/>
            <person name="Hanada S."/>
            <person name="Kamagata Y."/>
            <person name="Fujita N."/>
        </authorList>
    </citation>
    <scope>NUCLEOTIDE SEQUENCE [LARGE SCALE GENOMIC DNA]</scope>
    <source>
        <strain evidence="12">T-27 / DSM 14586 / JCM 11422 / NBRC 100505</strain>
    </source>
</reference>
<feature type="transmembrane region" description="Helical" evidence="10">
    <location>
        <begin position="161"/>
        <end position="183"/>
    </location>
</feature>
<dbReference type="GO" id="GO:0015297">
    <property type="term" value="F:antiporter activity"/>
    <property type="evidence" value="ECO:0007669"/>
    <property type="project" value="UniProtKB-KW"/>
</dbReference>
<dbReference type="STRING" id="379066.GAU_1743"/>
<dbReference type="PIRSF" id="PIRSF006603">
    <property type="entry name" value="DinF"/>
    <property type="match status" value="1"/>
</dbReference>
<evidence type="ECO:0000256" key="3">
    <source>
        <dbReference type="ARBA" id="ARBA00022449"/>
    </source>
</evidence>
<dbReference type="InterPro" id="IPR050222">
    <property type="entry name" value="MATE_MdtK"/>
</dbReference>
<evidence type="ECO:0000256" key="7">
    <source>
        <dbReference type="ARBA" id="ARBA00023065"/>
    </source>
</evidence>
<keyword evidence="12" id="KW-1185">Reference proteome</keyword>
<dbReference type="Pfam" id="PF01554">
    <property type="entry name" value="MatE"/>
    <property type="match status" value="2"/>
</dbReference>
<feature type="transmembrane region" description="Helical" evidence="10">
    <location>
        <begin position="239"/>
        <end position="264"/>
    </location>
</feature>
<dbReference type="EMBL" id="AP009153">
    <property type="protein sequence ID" value="BAH38785.1"/>
    <property type="molecule type" value="Genomic_DNA"/>
</dbReference>
<feature type="transmembrane region" description="Helical" evidence="10">
    <location>
        <begin position="132"/>
        <end position="149"/>
    </location>
</feature>
<keyword evidence="5 10" id="KW-0812">Transmembrane</keyword>
<dbReference type="PANTHER" id="PTHR43298:SF2">
    <property type="entry name" value="FMN_FAD EXPORTER YEEO-RELATED"/>
    <property type="match status" value="1"/>
</dbReference>
<evidence type="ECO:0000256" key="2">
    <source>
        <dbReference type="ARBA" id="ARBA00022448"/>
    </source>
</evidence>
<dbReference type="Proteomes" id="UP000002209">
    <property type="component" value="Chromosome"/>
</dbReference>
<keyword evidence="6 10" id="KW-1133">Transmembrane helix</keyword>
<dbReference type="HOGENOM" id="CLU_012893_6_3_0"/>
<comment type="subcellular location">
    <subcellularLocation>
        <location evidence="1">Cell membrane</location>
        <topology evidence="1">Multi-pass membrane protein</topology>
    </subcellularLocation>
</comment>
<evidence type="ECO:0000256" key="6">
    <source>
        <dbReference type="ARBA" id="ARBA00022989"/>
    </source>
</evidence>
<evidence type="ECO:0000256" key="4">
    <source>
        <dbReference type="ARBA" id="ARBA00022475"/>
    </source>
</evidence>
<dbReference type="PANTHER" id="PTHR43298">
    <property type="entry name" value="MULTIDRUG RESISTANCE PROTEIN NORM-RELATED"/>
    <property type="match status" value="1"/>
</dbReference>
<feature type="transmembrane region" description="Helical" evidence="10">
    <location>
        <begin position="315"/>
        <end position="336"/>
    </location>
</feature>
<feature type="transmembrane region" description="Helical" evidence="10">
    <location>
        <begin position="21"/>
        <end position="50"/>
    </location>
</feature>